<dbReference type="RefSeq" id="WP_190595956.1">
    <property type="nucleotide sequence ID" value="NZ_JACXKJ010000003.1"/>
</dbReference>
<evidence type="ECO:0000256" key="1">
    <source>
        <dbReference type="SAM" id="SignalP"/>
    </source>
</evidence>
<feature type="chain" id="PRO_5042823935" evidence="1">
    <location>
        <begin position="20"/>
        <end position="274"/>
    </location>
</feature>
<protein>
    <submittedName>
        <fullName evidence="2">Uncharacterized protein</fullName>
    </submittedName>
</protein>
<name>A0AAP1QWA8_ACIBA</name>
<comment type="caution">
    <text evidence="2">The sequence shown here is derived from an EMBL/GenBank/DDBJ whole genome shotgun (WGS) entry which is preliminary data.</text>
</comment>
<dbReference type="InterPro" id="IPR017853">
    <property type="entry name" value="GH"/>
</dbReference>
<organism evidence="2 3">
    <name type="scientific">Acinetobacter baumannii</name>
    <dbReference type="NCBI Taxonomy" id="470"/>
    <lineage>
        <taxon>Bacteria</taxon>
        <taxon>Pseudomonadati</taxon>
        <taxon>Pseudomonadota</taxon>
        <taxon>Gammaproteobacteria</taxon>
        <taxon>Moraxellales</taxon>
        <taxon>Moraxellaceae</taxon>
        <taxon>Acinetobacter</taxon>
        <taxon>Acinetobacter calcoaceticus/baumannii complex</taxon>
    </lineage>
</organism>
<feature type="signal peptide" evidence="1">
    <location>
        <begin position="1"/>
        <end position="19"/>
    </location>
</feature>
<gene>
    <name evidence="2" type="ORF">IHV20_07565</name>
</gene>
<dbReference type="InterPro" id="IPR013785">
    <property type="entry name" value="Aldolase_TIM"/>
</dbReference>
<accession>A0AAP1QWA8</accession>
<sequence>MIRLLTTAFLFLYSLYAFAFDKYAYAPIHQMDFGEGLQSGNLNDHLNKIGYKKIKVIYHDQFLDNNNQPDPQKIKKIAESARFDMTPVSFDYEKGNPNIPKTMVEPVKQTLILYKKYGGQAPVGLYALFPRNTHGGKRMTERRKAQYRENNKEYAEVVKYINFISPSLYNYDLRDFDSWKKSVDFSLEEARKYSQGKPIIPYVTASYYLPKSSDGKIKIIQLTEAEMKQRLDYLKAKKVDGVIFWESGVTYDEKGERPAFRIKSGWGKAIYDFK</sequence>
<reference evidence="2" key="1">
    <citation type="submission" date="2020-09" db="EMBL/GenBank/DDBJ databases">
        <title>Distribution of Beta-Lactamase Producing Gram-Negative Bacterial Isolates in Isabela River of Santo Domingo, Dominican Republic.</title>
        <authorList>
            <person name="Calderon V."/>
            <person name="Bonnelly R."/>
            <person name="Del Rosario C."/>
            <person name="Duarte A."/>
            <person name="Barauna R."/>
            <person name="Juca Ramos R.T."/>
            <person name="Perdomo O.P."/>
            <person name="Rodriguez De Francisco L.E."/>
            <person name="Franco De Los Santos E.F."/>
        </authorList>
    </citation>
    <scope>NUCLEOTIDE SEQUENCE</scope>
    <source>
        <strain evidence="2">INTEC_BI15</strain>
    </source>
</reference>
<dbReference type="Proteomes" id="UP000655940">
    <property type="component" value="Unassembled WGS sequence"/>
</dbReference>
<dbReference type="AlphaFoldDB" id="A0AAP1QWA8"/>
<proteinExistence type="predicted"/>
<keyword evidence="1" id="KW-0732">Signal</keyword>
<dbReference type="EMBL" id="JACZEI010000004">
    <property type="protein sequence ID" value="MBE0330010.1"/>
    <property type="molecule type" value="Genomic_DNA"/>
</dbReference>
<dbReference type="Gene3D" id="3.20.20.70">
    <property type="entry name" value="Aldolase class I"/>
    <property type="match status" value="1"/>
</dbReference>
<dbReference type="SUPFAM" id="SSF51445">
    <property type="entry name" value="(Trans)glycosidases"/>
    <property type="match status" value="1"/>
</dbReference>
<evidence type="ECO:0000313" key="2">
    <source>
        <dbReference type="EMBL" id="MBE0330010.1"/>
    </source>
</evidence>
<evidence type="ECO:0000313" key="3">
    <source>
        <dbReference type="Proteomes" id="UP000655940"/>
    </source>
</evidence>